<name>A0A401UAR0_9BACT</name>
<dbReference type="GO" id="GO:0003841">
    <property type="term" value="F:1-acylglycerol-3-phosphate O-acyltransferase activity"/>
    <property type="evidence" value="ECO:0007669"/>
    <property type="project" value="TreeGrafter"/>
</dbReference>
<reference evidence="7 8" key="1">
    <citation type="submission" date="2018-11" db="EMBL/GenBank/DDBJ databases">
        <title>Chryseotalea sanarue gen. nov., sp., nov., a member of the family Cytophagaceae, isolated from a brackish lake in Hamamatsu Japan.</title>
        <authorList>
            <person name="Maejima Y."/>
            <person name="Iino T."/>
            <person name="Muraguchi Y."/>
            <person name="Fukuda K."/>
            <person name="Ohkuma M."/>
            <person name="Moriuchi R."/>
            <person name="Dohra H."/>
            <person name="Kimbara K."/>
            <person name="Shintani M."/>
        </authorList>
    </citation>
    <scope>NUCLEOTIDE SEQUENCE [LARGE SCALE GENOMIC DNA]</scope>
    <source>
        <strain evidence="7 8">Ys</strain>
    </source>
</reference>
<evidence type="ECO:0000313" key="7">
    <source>
        <dbReference type="EMBL" id="GCC51996.1"/>
    </source>
</evidence>
<proteinExistence type="predicted"/>
<dbReference type="Pfam" id="PF01553">
    <property type="entry name" value="Acyltransferase"/>
    <property type="match status" value="1"/>
</dbReference>
<dbReference type="CDD" id="cd07989">
    <property type="entry name" value="LPLAT_AGPAT-like"/>
    <property type="match status" value="1"/>
</dbReference>
<dbReference type="SUPFAM" id="SSF69593">
    <property type="entry name" value="Glycerol-3-phosphate (1)-acyltransferase"/>
    <property type="match status" value="1"/>
</dbReference>
<keyword evidence="8" id="KW-1185">Reference proteome</keyword>
<comment type="pathway">
    <text evidence="1">Lipid metabolism.</text>
</comment>
<dbReference type="AlphaFoldDB" id="A0A401UAR0"/>
<keyword evidence="4" id="KW-0443">Lipid metabolism</keyword>
<feature type="domain" description="Phospholipid/glycerol acyltransferase" evidence="6">
    <location>
        <begin position="55"/>
        <end position="169"/>
    </location>
</feature>
<dbReference type="InterPro" id="IPR002123">
    <property type="entry name" value="Plipid/glycerol_acylTrfase"/>
</dbReference>
<comment type="caution">
    <text evidence="7">The sequence shown here is derived from an EMBL/GenBank/DDBJ whole genome shotgun (WGS) entry which is preliminary data.</text>
</comment>
<evidence type="ECO:0000256" key="3">
    <source>
        <dbReference type="ARBA" id="ARBA00022679"/>
    </source>
</evidence>
<dbReference type="EMBL" id="BHXQ01000004">
    <property type="protein sequence ID" value="GCC51996.1"/>
    <property type="molecule type" value="Genomic_DNA"/>
</dbReference>
<evidence type="ECO:0000259" key="6">
    <source>
        <dbReference type="SMART" id="SM00563"/>
    </source>
</evidence>
<evidence type="ECO:0000256" key="4">
    <source>
        <dbReference type="ARBA" id="ARBA00023098"/>
    </source>
</evidence>
<evidence type="ECO:0000256" key="5">
    <source>
        <dbReference type="ARBA" id="ARBA00023315"/>
    </source>
</evidence>
<keyword evidence="2" id="KW-0444">Lipid biosynthesis</keyword>
<keyword evidence="3 7" id="KW-0808">Transferase</keyword>
<dbReference type="PANTHER" id="PTHR10434:SF64">
    <property type="entry name" value="1-ACYL-SN-GLYCEROL-3-PHOSPHATE ACYLTRANSFERASE-RELATED"/>
    <property type="match status" value="1"/>
</dbReference>
<evidence type="ECO:0000313" key="8">
    <source>
        <dbReference type="Proteomes" id="UP000288227"/>
    </source>
</evidence>
<dbReference type="RefSeq" id="WP_127122652.1">
    <property type="nucleotide sequence ID" value="NZ_BHXQ01000004.1"/>
</dbReference>
<accession>A0A401UAR0</accession>
<dbReference type="GO" id="GO:0006654">
    <property type="term" value="P:phosphatidic acid biosynthetic process"/>
    <property type="evidence" value="ECO:0007669"/>
    <property type="project" value="TreeGrafter"/>
</dbReference>
<evidence type="ECO:0000256" key="2">
    <source>
        <dbReference type="ARBA" id="ARBA00022516"/>
    </source>
</evidence>
<dbReference type="PANTHER" id="PTHR10434">
    <property type="entry name" value="1-ACYL-SN-GLYCEROL-3-PHOSPHATE ACYLTRANSFERASE"/>
    <property type="match status" value="1"/>
</dbReference>
<dbReference type="SMART" id="SM00563">
    <property type="entry name" value="PlsC"/>
    <property type="match status" value="1"/>
</dbReference>
<sequence>MIILLPGIIIPFLLGERSSWLGNKFLRIWASIFDKLTGIRYRLIGKEFIEKNRSYIFVSNHTSFLDIPGVRLMIPGEFKPLAKKELGKIPILGLIIKSACIMLDRGDQNSRKKSISKLIEVLKRGTSPLIFAEGTQNRTKELLQPFKDGAFRIAIDTQTDILPMVVIGASKLMYPGEIRISSPGVIKVVAGKPIGIKDFGNDLAALKQHTFEVMTNLMLDKS</sequence>
<protein>
    <submittedName>
        <fullName evidence="7">1-acyl-sn-glycerol-3-phosphate acyltransferase</fullName>
    </submittedName>
</protein>
<gene>
    <name evidence="7" type="ORF">SanaruYs_22280</name>
</gene>
<dbReference type="OrthoDB" id="9803035at2"/>
<dbReference type="Proteomes" id="UP000288227">
    <property type="component" value="Unassembled WGS sequence"/>
</dbReference>
<organism evidence="7 8">
    <name type="scientific">Chryseotalea sanaruensis</name>
    <dbReference type="NCBI Taxonomy" id="2482724"/>
    <lineage>
        <taxon>Bacteria</taxon>
        <taxon>Pseudomonadati</taxon>
        <taxon>Bacteroidota</taxon>
        <taxon>Cytophagia</taxon>
        <taxon>Cytophagales</taxon>
        <taxon>Chryseotaleaceae</taxon>
        <taxon>Chryseotalea</taxon>
    </lineage>
</organism>
<keyword evidence="5 7" id="KW-0012">Acyltransferase</keyword>
<evidence type="ECO:0000256" key="1">
    <source>
        <dbReference type="ARBA" id="ARBA00005189"/>
    </source>
</evidence>